<dbReference type="KEGG" id="spac:B1H29_02510"/>
<dbReference type="GO" id="GO:0004792">
    <property type="term" value="F:thiosulfate-cyanide sulfurtransferase activity"/>
    <property type="evidence" value="ECO:0007669"/>
    <property type="project" value="InterPro"/>
</dbReference>
<dbReference type="PROSITE" id="PS50987">
    <property type="entry name" value="HTH_ARSR_2"/>
    <property type="match status" value="1"/>
</dbReference>
<dbReference type="PROSITE" id="PS50206">
    <property type="entry name" value="RHODANESE_3"/>
    <property type="match status" value="1"/>
</dbReference>
<dbReference type="SMART" id="SM00418">
    <property type="entry name" value="HTH_ARSR"/>
    <property type="match status" value="1"/>
</dbReference>
<gene>
    <name evidence="6" type="ORF">B1H29_02510</name>
</gene>
<protein>
    <submittedName>
        <fullName evidence="6">ArsR family transcriptional regulator</fullName>
    </submittedName>
</protein>
<organism evidence="6 7">
    <name type="scientific">Streptomyces pactum</name>
    <dbReference type="NCBI Taxonomy" id="68249"/>
    <lineage>
        <taxon>Bacteria</taxon>
        <taxon>Bacillati</taxon>
        <taxon>Actinomycetota</taxon>
        <taxon>Actinomycetes</taxon>
        <taxon>Kitasatosporales</taxon>
        <taxon>Streptomycetaceae</taxon>
        <taxon>Streptomyces</taxon>
    </lineage>
</organism>
<keyword evidence="2" id="KW-0238">DNA-binding</keyword>
<evidence type="ECO:0000259" key="5">
    <source>
        <dbReference type="PROSITE" id="PS50987"/>
    </source>
</evidence>
<evidence type="ECO:0000256" key="2">
    <source>
        <dbReference type="ARBA" id="ARBA00023125"/>
    </source>
</evidence>
<dbReference type="InterPro" id="IPR036388">
    <property type="entry name" value="WH-like_DNA-bd_sf"/>
</dbReference>
<dbReference type="Proteomes" id="UP000189443">
    <property type="component" value="Chromosome"/>
</dbReference>
<dbReference type="InterPro" id="IPR051011">
    <property type="entry name" value="Metal_resp_trans_reg"/>
</dbReference>
<keyword evidence="1" id="KW-0805">Transcription regulation</keyword>
<sequence>MSEREVREGLFGQLARIGKAISNPKRIELLDILGQGERSVESLATVTNMTVGNTSSHLQVLRGARMVETRKVGTKVIYSLADERVACFVRELWTLADARLAEVEQLIREYLQGEETLERVTKEELVARSLSGDVFIIDVRPAEEYAAGHIPGATSVPFDELSDHLSRLPADLDIVAYCRGPHCVFAPKAAQILRQHGLRAMVLEDGMPEWRQGGLPVSTVSS</sequence>
<dbReference type="NCBIfam" id="NF033788">
    <property type="entry name" value="HTH_metalloreg"/>
    <property type="match status" value="1"/>
</dbReference>
<dbReference type="PRINTS" id="PR00778">
    <property type="entry name" value="HTHARSR"/>
</dbReference>
<evidence type="ECO:0000313" key="7">
    <source>
        <dbReference type="Proteomes" id="UP000189443"/>
    </source>
</evidence>
<dbReference type="Pfam" id="PF00581">
    <property type="entry name" value="Rhodanese"/>
    <property type="match status" value="1"/>
</dbReference>
<proteinExistence type="predicted"/>
<dbReference type="PANTHER" id="PTHR43132:SF8">
    <property type="entry name" value="HTH-TYPE TRANSCRIPTIONAL REGULATOR KMTR"/>
    <property type="match status" value="1"/>
</dbReference>
<keyword evidence="3" id="KW-0804">Transcription</keyword>
<feature type="domain" description="HTH arsR-type" evidence="5">
    <location>
        <begin position="6"/>
        <end position="100"/>
    </location>
</feature>
<dbReference type="OrthoDB" id="9800872at2"/>
<dbReference type="FunFam" id="3.40.250.10:FF:000039">
    <property type="entry name" value="ArsR family transcriptional regulator"/>
    <property type="match status" value="1"/>
</dbReference>
<dbReference type="InterPro" id="IPR011991">
    <property type="entry name" value="ArsR-like_HTH"/>
</dbReference>
<dbReference type="Gene3D" id="1.10.10.10">
    <property type="entry name" value="Winged helix-like DNA-binding domain superfamily/Winged helix DNA-binding domain"/>
    <property type="match status" value="1"/>
</dbReference>
<dbReference type="SMART" id="SM00450">
    <property type="entry name" value="RHOD"/>
    <property type="match status" value="1"/>
</dbReference>
<dbReference type="InterPro" id="IPR036873">
    <property type="entry name" value="Rhodanese-like_dom_sf"/>
</dbReference>
<dbReference type="PANTHER" id="PTHR43132">
    <property type="entry name" value="ARSENICAL RESISTANCE OPERON REPRESSOR ARSR-RELATED"/>
    <property type="match status" value="1"/>
</dbReference>
<keyword evidence="7" id="KW-1185">Reference proteome</keyword>
<dbReference type="Pfam" id="PF01022">
    <property type="entry name" value="HTH_5"/>
    <property type="match status" value="1"/>
</dbReference>
<dbReference type="CDD" id="cd00090">
    <property type="entry name" value="HTH_ARSR"/>
    <property type="match status" value="1"/>
</dbReference>
<dbReference type="GO" id="GO:0003677">
    <property type="term" value="F:DNA binding"/>
    <property type="evidence" value="ECO:0007669"/>
    <property type="project" value="UniProtKB-KW"/>
</dbReference>
<dbReference type="InterPro" id="IPR001763">
    <property type="entry name" value="Rhodanese-like_dom"/>
</dbReference>
<dbReference type="Gene3D" id="3.40.250.10">
    <property type="entry name" value="Rhodanese-like domain"/>
    <property type="match status" value="1"/>
</dbReference>
<evidence type="ECO:0000259" key="4">
    <source>
        <dbReference type="PROSITE" id="PS50206"/>
    </source>
</evidence>
<reference evidence="6 7" key="1">
    <citation type="submission" date="2017-02" db="EMBL/GenBank/DDBJ databases">
        <title>Streptomyces pactum ACT12 Genome sequencing and assembly.</title>
        <authorList>
            <person name="Xue Q."/>
            <person name="Yan X."/>
            <person name="Jia L."/>
            <person name="Yan H."/>
        </authorList>
    </citation>
    <scope>NUCLEOTIDE SEQUENCE [LARGE SCALE GENOMIC DNA]</scope>
    <source>
        <strain evidence="6 7">ACT12</strain>
    </source>
</reference>
<accession>A0A1S6J2H7</accession>
<dbReference type="EMBL" id="CP019724">
    <property type="protein sequence ID" value="AQS65957.1"/>
    <property type="molecule type" value="Genomic_DNA"/>
</dbReference>
<dbReference type="PROSITE" id="PS00380">
    <property type="entry name" value="RHODANESE_1"/>
    <property type="match status" value="1"/>
</dbReference>
<name>A0A1S6J2H7_9ACTN</name>
<dbReference type="CDD" id="cd00158">
    <property type="entry name" value="RHOD"/>
    <property type="match status" value="1"/>
</dbReference>
<evidence type="ECO:0000256" key="3">
    <source>
        <dbReference type="ARBA" id="ARBA00023163"/>
    </source>
</evidence>
<dbReference type="InterPro" id="IPR036390">
    <property type="entry name" value="WH_DNA-bd_sf"/>
</dbReference>
<dbReference type="RefSeq" id="WP_055421336.1">
    <property type="nucleotide sequence ID" value="NZ_CP019724.1"/>
</dbReference>
<evidence type="ECO:0000313" key="6">
    <source>
        <dbReference type="EMBL" id="AQS65957.1"/>
    </source>
</evidence>
<evidence type="ECO:0000256" key="1">
    <source>
        <dbReference type="ARBA" id="ARBA00023015"/>
    </source>
</evidence>
<feature type="domain" description="Rhodanese" evidence="4">
    <location>
        <begin position="130"/>
        <end position="219"/>
    </location>
</feature>
<dbReference type="SUPFAM" id="SSF46785">
    <property type="entry name" value="Winged helix' DNA-binding domain"/>
    <property type="match status" value="1"/>
</dbReference>
<dbReference type="GO" id="GO:0003700">
    <property type="term" value="F:DNA-binding transcription factor activity"/>
    <property type="evidence" value="ECO:0007669"/>
    <property type="project" value="InterPro"/>
</dbReference>
<dbReference type="InterPro" id="IPR001307">
    <property type="entry name" value="Thiosulphate_STrfase_CS"/>
</dbReference>
<dbReference type="SUPFAM" id="SSF52821">
    <property type="entry name" value="Rhodanese/Cell cycle control phosphatase"/>
    <property type="match status" value="1"/>
</dbReference>
<dbReference type="AlphaFoldDB" id="A0A1S6J2H7"/>
<dbReference type="InterPro" id="IPR001845">
    <property type="entry name" value="HTH_ArsR_DNA-bd_dom"/>
</dbReference>